<sequence>MSQKLCYVLPEYRSNDATHFSHIHDFLKEISKFFDIFLVIEKGSVPDVSLGYKNVYLLHFRFLPLRIIETFFVLFLVRAKGYRNFYIHYSFLSAFIASLIGKTFYWNCGEPWKYKRGFLREFFERLVYKMISHLVTGAPSLADKYSSYYGISRQSIKVMPNWIDLKRFNKNLSRDGVRNKLNLPLSNKIVLFVHHLSPRKGSRMILPVAQSVLEKDPSVLFLVVGSGPDENFLRTEISKAGLLKKIMLLGAVPNKKIPLYFSASDVFFMPSGEEGFPRVLLESMALGIPFVASNVGVVKEIIPESALLYVVGSEDSGGFADKLINLLNQDQIKRQEFSNELRKWATKYDISTVAGKFLRLF</sequence>
<evidence type="ECO:0000313" key="3">
    <source>
        <dbReference type="EMBL" id="OGZ04646.1"/>
    </source>
</evidence>
<dbReference type="SUPFAM" id="SSF53756">
    <property type="entry name" value="UDP-Glycosyltransferase/glycogen phosphorylase"/>
    <property type="match status" value="1"/>
</dbReference>
<dbReference type="STRING" id="1798657.A2648_00925"/>
<organism evidence="3 4">
    <name type="scientific">Candidatus Lloydbacteria bacterium RIFCSPHIGHO2_01_FULL_41_20</name>
    <dbReference type="NCBI Taxonomy" id="1798657"/>
    <lineage>
        <taxon>Bacteria</taxon>
        <taxon>Candidatus Lloydiibacteriota</taxon>
    </lineage>
</organism>
<dbReference type="PANTHER" id="PTHR12526:SF637">
    <property type="entry name" value="GLYCOSYLTRANSFERASE EPSF-RELATED"/>
    <property type="match status" value="1"/>
</dbReference>
<name>A0A1G2CTD8_9BACT</name>
<keyword evidence="1" id="KW-0472">Membrane</keyword>
<keyword evidence="1" id="KW-0812">Transmembrane</keyword>
<dbReference type="AlphaFoldDB" id="A0A1G2CTD8"/>
<comment type="caution">
    <text evidence="3">The sequence shown here is derived from an EMBL/GenBank/DDBJ whole genome shotgun (WGS) entry which is preliminary data.</text>
</comment>
<protein>
    <recommendedName>
        <fullName evidence="2">Glycosyl transferase family 1 domain-containing protein</fullName>
    </recommendedName>
</protein>
<dbReference type="CDD" id="cd03801">
    <property type="entry name" value="GT4_PimA-like"/>
    <property type="match status" value="1"/>
</dbReference>
<dbReference type="Gene3D" id="3.40.50.2000">
    <property type="entry name" value="Glycogen Phosphorylase B"/>
    <property type="match status" value="2"/>
</dbReference>
<dbReference type="EMBL" id="MHLH01000003">
    <property type="protein sequence ID" value="OGZ04646.1"/>
    <property type="molecule type" value="Genomic_DNA"/>
</dbReference>
<dbReference type="GO" id="GO:0016757">
    <property type="term" value="F:glycosyltransferase activity"/>
    <property type="evidence" value="ECO:0007669"/>
    <property type="project" value="InterPro"/>
</dbReference>
<feature type="transmembrane region" description="Helical" evidence="1">
    <location>
        <begin position="56"/>
        <end position="77"/>
    </location>
</feature>
<dbReference type="PANTHER" id="PTHR12526">
    <property type="entry name" value="GLYCOSYLTRANSFERASE"/>
    <property type="match status" value="1"/>
</dbReference>
<evidence type="ECO:0000256" key="1">
    <source>
        <dbReference type="SAM" id="Phobius"/>
    </source>
</evidence>
<keyword evidence="1" id="KW-1133">Transmembrane helix</keyword>
<dbReference type="Proteomes" id="UP000178841">
    <property type="component" value="Unassembled WGS sequence"/>
</dbReference>
<proteinExistence type="predicted"/>
<dbReference type="InterPro" id="IPR001296">
    <property type="entry name" value="Glyco_trans_1"/>
</dbReference>
<gene>
    <name evidence="3" type="ORF">A2648_00925</name>
</gene>
<evidence type="ECO:0000313" key="4">
    <source>
        <dbReference type="Proteomes" id="UP000178841"/>
    </source>
</evidence>
<feature type="transmembrane region" description="Helical" evidence="1">
    <location>
        <begin position="89"/>
        <end position="106"/>
    </location>
</feature>
<accession>A0A1G2CTD8</accession>
<dbReference type="Pfam" id="PF00534">
    <property type="entry name" value="Glycos_transf_1"/>
    <property type="match status" value="1"/>
</dbReference>
<feature type="domain" description="Glycosyl transferase family 1" evidence="2">
    <location>
        <begin position="177"/>
        <end position="344"/>
    </location>
</feature>
<evidence type="ECO:0000259" key="2">
    <source>
        <dbReference type="Pfam" id="PF00534"/>
    </source>
</evidence>
<reference evidence="3 4" key="1">
    <citation type="journal article" date="2016" name="Nat. Commun.">
        <title>Thousands of microbial genomes shed light on interconnected biogeochemical processes in an aquifer system.</title>
        <authorList>
            <person name="Anantharaman K."/>
            <person name="Brown C.T."/>
            <person name="Hug L.A."/>
            <person name="Sharon I."/>
            <person name="Castelle C.J."/>
            <person name="Probst A.J."/>
            <person name="Thomas B.C."/>
            <person name="Singh A."/>
            <person name="Wilkins M.J."/>
            <person name="Karaoz U."/>
            <person name="Brodie E.L."/>
            <person name="Williams K.H."/>
            <person name="Hubbard S.S."/>
            <person name="Banfield J.F."/>
        </authorList>
    </citation>
    <scope>NUCLEOTIDE SEQUENCE [LARGE SCALE GENOMIC DNA]</scope>
</reference>